<name>A0A0F2M9J7_SPOSC</name>
<evidence type="ECO:0000313" key="1">
    <source>
        <dbReference type="EMBL" id="KJR85470.1"/>
    </source>
</evidence>
<protein>
    <submittedName>
        <fullName evidence="1">Uncharacterized protein</fullName>
    </submittedName>
</protein>
<dbReference type="Proteomes" id="UP000033710">
    <property type="component" value="Unassembled WGS sequence"/>
</dbReference>
<reference evidence="1 2" key="2">
    <citation type="journal article" date="2015" name="Eukaryot. Cell">
        <title>Asexual propagation of a virulent clone complex in a human and feline outbreak of sporotrichosis.</title>
        <authorList>
            <person name="Teixeira Mde M."/>
            <person name="Rodrigues A.M."/>
            <person name="Tsui C.K."/>
            <person name="de Almeida L.G."/>
            <person name="Van Diepeningen A.D."/>
            <person name="van den Ende B.G."/>
            <person name="Fernandes G.F."/>
            <person name="Kano R."/>
            <person name="Hamelin R.C."/>
            <person name="Lopes-Bezerra L.M."/>
            <person name="Vasconcelos A.T."/>
            <person name="de Hoog S."/>
            <person name="de Camargo Z.P."/>
            <person name="Felipe M.S."/>
        </authorList>
    </citation>
    <scope>NUCLEOTIDE SEQUENCE [LARGE SCALE GENOMIC DNA]</scope>
    <source>
        <strain evidence="1 2">1099-18</strain>
    </source>
</reference>
<dbReference type="EMBL" id="AXCR01000007">
    <property type="protein sequence ID" value="KJR85470.1"/>
    <property type="molecule type" value="Genomic_DNA"/>
</dbReference>
<dbReference type="AlphaFoldDB" id="A0A0F2M9J7"/>
<dbReference type="OrthoDB" id="1421156at2759"/>
<evidence type="ECO:0000313" key="2">
    <source>
        <dbReference type="Proteomes" id="UP000033710"/>
    </source>
</evidence>
<dbReference type="KEGG" id="ssck:SPSK_10056"/>
<dbReference type="GeneID" id="27671893"/>
<comment type="caution">
    <text evidence="1">The sequence shown here is derived from an EMBL/GenBank/DDBJ whole genome shotgun (WGS) entry which is preliminary data.</text>
</comment>
<reference evidence="1 2" key="1">
    <citation type="journal article" date="2014" name="BMC Genomics">
        <title>Comparative genomics of the major fungal agents of human and animal Sporotrichosis: Sporothrix schenckii and Sporothrix brasiliensis.</title>
        <authorList>
            <person name="Teixeira M.M."/>
            <person name="de Almeida L.G."/>
            <person name="Kubitschek-Barreira P."/>
            <person name="Alves F.L."/>
            <person name="Kioshima E.S."/>
            <person name="Abadio A.K."/>
            <person name="Fernandes L."/>
            <person name="Derengowski L.S."/>
            <person name="Ferreira K.S."/>
            <person name="Souza R.C."/>
            <person name="Ruiz J.C."/>
            <person name="de Andrade N.C."/>
            <person name="Paes H.C."/>
            <person name="Nicola A.M."/>
            <person name="Albuquerque P."/>
            <person name="Gerber A.L."/>
            <person name="Martins V.P."/>
            <person name="Peconick L.D."/>
            <person name="Neto A.V."/>
            <person name="Chaucanez C.B."/>
            <person name="Silva P.A."/>
            <person name="Cunha O.L."/>
            <person name="de Oliveira F.F."/>
            <person name="dos Santos T.C."/>
            <person name="Barros A.L."/>
            <person name="Soares M.A."/>
            <person name="de Oliveira L.M."/>
            <person name="Marini M.M."/>
            <person name="Villalobos-Duno H."/>
            <person name="Cunha M.M."/>
            <person name="de Hoog S."/>
            <person name="da Silveira J.F."/>
            <person name="Henrissat B."/>
            <person name="Nino-Vega G.A."/>
            <person name="Cisalpino P.S."/>
            <person name="Mora-Montes H.M."/>
            <person name="Almeida S.R."/>
            <person name="Stajich J.E."/>
            <person name="Lopes-Bezerra L.M."/>
            <person name="Vasconcelos A.T."/>
            <person name="Felipe M.S."/>
        </authorList>
    </citation>
    <scope>NUCLEOTIDE SEQUENCE [LARGE SCALE GENOMIC DNA]</scope>
    <source>
        <strain evidence="1 2">1099-18</strain>
    </source>
</reference>
<gene>
    <name evidence="1" type="ORF">SPSK_10056</name>
</gene>
<dbReference type="VEuPathDB" id="FungiDB:SPSK_10056"/>
<accession>A0A0F2M9J7</accession>
<sequence>MASHPPPDPPPALPPEDLYESREALLLSINAWAASHGCAFVTGRSIKYKLNKRVVTYAYDRSGRAVDHGTDGGVHGPPVNRRPVHRVLGGLVLDELHGPPPQRLKRRCRLQWHMRSE</sequence>
<organism evidence="1 2">
    <name type="scientific">Sporothrix schenckii 1099-18</name>
    <dbReference type="NCBI Taxonomy" id="1397361"/>
    <lineage>
        <taxon>Eukaryota</taxon>
        <taxon>Fungi</taxon>
        <taxon>Dikarya</taxon>
        <taxon>Ascomycota</taxon>
        <taxon>Pezizomycotina</taxon>
        <taxon>Sordariomycetes</taxon>
        <taxon>Sordariomycetidae</taxon>
        <taxon>Ophiostomatales</taxon>
        <taxon>Ophiostomataceae</taxon>
        <taxon>Sporothrix</taxon>
    </lineage>
</organism>
<dbReference type="RefSeq" id="XP_016588146.1">
    <property type="nucleotide sequence ID" value="XM_016736616.1"/>
</dbReference>
<proteinExistence type="predicted"/>